<dbReference type="NCBIfam" id="TIGR03852">
    <property type="entry name" value="sucrose_gtfA"/>
    <property type="match status" value="1"/>
</dbReference>
<name>A0A1S2MCH6_9BACI</name>
<evidence type="ECO:0000313" key="8">
    <source>
        <dbReference type="EMBL" id="OIJ22431.1"/>
    </source>
</evidence>
<dbReference type="AlphaFoldDB" id="A0A1S2MCH6"/>
<dbReference type="PANTHER" id="PTHR38784">
    <property type="entry name" value="SUCROSE PHOSPHORYLASE"/>
    <property type="match status" value="1"/>
</dbReference>
<dbReference type="Gene3D" id="3.90.400.10">
    <property type="entry name" value="Oligo-1,6-glucosidase, Domain 2"/>
    <property type="match status" value="1"/>
</dbReference>
<gene>
    <name evidence="8" type="ORF">BKP45_07290</name>
</gene>
<dbReference type="EMBL" id="MLQS01000001">
    <property type="protein sequence ID" value="OIJ22431.1"/>
    <property type="molecule type" value="Genomic_DNA"/>
</dbReference>
<dbReference type="SMART" id="SM00642">
    <property type="entry name" value="Aamy"/>
    <property type="match status" value="1"/>
</dbReference>
<comment type="catalytic activity">
    <reaction evidence="4">
        <text>sucrose + phosphate = D-fructose + alpha-D-glucose 1-phosphate</text>
        <dbReference type="Rhea" id="RHEA:24048"/>
        <dbReference type="ChEBI" id="CHEBI:17992"/>
        <dbReference type="ChEBI" id="CHEBI:37721"/>
        <dbReference type="ChEBI" id="CHEBI:43474"/>
        <dbReference type="ChEBI" id="CHEBI:58601"/>
        <dbReference type="EC" id="2.4.1.7"/>
    </reaction>
</comment>
<protein>
    <recommendedName>
        <fullName evidence="4">Sucrose phosphorylase</fullName>
        <ecNumber evidence="4">2.4.1.7</ecNumber>
    </recommendedName>
    <alternativeName>
        <fullName evidence="4">Sucrose glucosyltransferase</fullName>
    </alternativeName>
</protein>
<dbReference type="STRING" id="472963.BKP45_07290"/>
<dbReference type="InterPro" id="IPR006047">
    <property type="entry name" value="GH13_cat_dom"/>
</dbReference>
<evidence type="ECO:0000313" key="9">
    <source>
        <dbReference type="Proteomes" id="UP000180057"/>
    </source>
</evidence>
<dbReference type="InterPro" id="IPR022527">
    <property type="entry name" value="Sucrose_phospho"/>
</dbReference>
<feature type="binding site" evidence="6">
    <location>
        <position position="239"/>
    </location>
    <ligand>
        <name>substrate</name>
    </ligand>
</feature>
<dbReference type="EC" id="2.4.1.7" evidence="4"/>
<dbReference type="Proteomes" id="UP000180057">
    <property type="component" value="Unassembled WGS sequence"/>
</dbReference>
<keyword evidence="9" id="KW-1185">Reference proteome</keyword>
<proteinExistence type="inferred from homology"/>
<evidence type="ECO:0000256" key="2">
    <source>
        <dbReference type="ARBA" id="ARBA00022676"/>
    </source>
</evidence>
<sequence length="489" mass="56680">MAVKNQVQLITYPDSMGGDLKTLNQVLLNHFSDIFKGGVHILPPFPSSGDRGFAPLTYLEIDPKFGNWEDVREIGENFDVLVDLMVNHISKQSSYFQDFLKKGRKSEYADLFLTIDKIWEDGNPVKEDIDKMFLRRPLPYSTFTIEETGEEEKVWTTFGKTDPSEQIDFDIKSEKVKQLFVDFFTNFKEQNVKIVRLDAVGYVIKKLGTSCFFVEPEIYEFLDWIKELADSLDIELLPEVHSHYSIQYKLADHGCWIYDFILPYRILDTLVNKSSTDLCEYLKDRPEKQFTMLDCHDGIPVKPDLDDLIDTKEARKLVDVCLERGSNLSLILSDEHKAEDGFDVHQIRCTYYSVLNCNDDAYLAARAIQFFAPGVPQVYYVGLLAGENDEENIKETGDGREINRHNYTLEEIEQSLEKETVQRLLELIRFRNEYDAFNGEFTVLNSASDEVRLSWEKDDKQCTLFIDLNTNKTVIDYIDENGKEVQYIV</sequence>
<dbReference type="InterPro" id="IPR016377">
    <property type="entry name" value="Sucrose_GGa_phosphorylase-rel"/>
</dbReference>
<dbReference type="PANTHER" id="PTHR38784:SF1">
    <property type="entry name" value="SUCROSE PHOSPHORYLASE"/>
    <property type="match status" value="1"/>
</dbReference>
<feature type="binding site" evidence="6">
    <location>
        <position position="88"/>
    </location>
    <ligand>
        <name>sucrose</name>
        <dbReference type="ChEBI" id="CHEBI:17992"/>
    </ligand>
</feature>
<feature type="binding site" evidence="6">
    <location>
        <begin position="296"/>
        <end position="297"/>
    </location>
    <ligand>
        <name>substrate</name>
    </ligand>
</feature>
<feature type="binding site" evidence="6">
    <location>
        <position position="50"/>
    </location>
    <ligand>
        <name>substrate</name>
    </ligand>
</feature>
<evidence type="ECO:0000256" key="3">
    <source>
        <dbReference type="ARBA" id="ARBA00022679"/>
    </source>
</evidence>
<dbReference type="InterPro" id="IPR045857">
    <property type="entry name" value="O16G_dom_2"/>
</dbReference>
<comment type="caution">
    <text evidence="8">The sequence shown here is derived from an EMBL/GenBank/DDBJ whole genome shotgun (WGS) entry which is preliminary data.</text>
</comment>
<accession>A0A1S2MCH6</accession>
<dbReference type="GO" id="GO:0009018">
    <property type="term" value="F:sucrose phosphorylase activity"/>
    <property type="evidence" value="ECO:0007669"/>
    <property type="project" value="UniProtKB-EC"/>
</dbReference>
<dbReference type="RefSeq" id="WP_071388986.1">
    <property type="nucleotide sequence ID" value="NZ_MLQS01000001.1"/>
</dbReference>
<dbReference type="InterPro" id="IPR017853">
    <property type="entry name" value="GH"/>
</dbReference>
<dbReference type="OrthoDB" id="9805159at2"/>
<dbReference type="CDD" id="cd11355">
    <property type="entry name" value="AmyAc_Sucrose_phosphorylase"/>
    <property type="match status" value="1"/>
</dbReference>
<feature type="active site" description="Proton donor" evidence="5">
    <location>
        <position position="239"/>
    </location>
</feature>
<feature type="binding site" evidence="6">
    <location>
        <begin position="196"/>
        <end position="198"/>
    </location>
    <ligand>
        <name>substrate</name>
    </ligand>
</feature>
<reference evidence="8 9" key="1">
    <citation type="submission" date="2016-10" db="EMBL/GenBank/DDBJ databases">
        <title>Draft genome sequences of four alkaliphilic bacteria belonging to the Anaerobacillus genus.</title>
        <authorList>
            <person name="Bassil N.M."/>
            <person name="Lloyd J.R."/>
        </authorList>
    </citation>
    <scope>NUCLEOTIDE SEQUENCE [LARGE SCALE GENOMIC DNA]</scope>
    <source>
        <strain evidence="8 9">DSM 22531</strain>
    </source>
</reference>
<evidence type="ECO:0000256" key="6">
    <source>
        <dbReference type="PIRSR" id="PIRSR003059-2"/>
    </source>
</evidence>
<dbReference type="Pfam" id="PF00128">
    <property type="entry name" value="Alpha-amylase"/>
    <property type="match status" value="1"/>
</dbReference>
<evidence type="ECO:0000259" key="7">
    <source>
        <dbReference type="SMART" id="SM00642"/>
    </source>
</evidence>
<dbReference type="GO" id="GO:0005975">
    <property type="term" value="P:carbohydrate metabolic process"/>
    <property type="evidence" value="ECO:0007669"/>
    <property type="project" value="InterPro"/>
</dbReference>
<organism evidence="8 9">
    <name type="scientific">Anaerobacillus alkalidiazotrophicus</name>
    <dbReference type="NCBI Taxonomy" id="472963"/>
    <lineage>
        <taxon>Bacteria</taxon>
        <taxon>Bacillati</taxon>
        <taxon>Bacillota</taxon>
        <taxon>Bacilli</taxon>
        <taxon>Bacillales</taxon>
        <taxon>Bacillaceae</taxon>
        <taxon>Anaerobacillus</taxon>
    </lineage>
</organism>
<feature type="binding site" evidence="6">
    <location>
        <position position="400"/>
    </location>
    <ligand>
        <name>substrate</name>
    </ligand>
</feature>
<evidence type="ECO:0000256" key="4">
    <source>
        <dbReference type="PIRNR" id="PIRNR003059"/>
    </source>
</evidence>
<dbReference type="PIRSF" id="PIRSF003059">
    <property type="entry name" value="Sucrose_phosphorylase"/>
    <property type="match status" value="1"/>
</dbReference>
<feature type="binding site" evidence="6">
    <location>
        <begin position="343"/>
        <end position="346"/>
    </location>
    <ligand>
        <name>substrate</name>
    </ligand>
</feature>
<feature type="active site" description="Nucleophile" evidence="5">
    <location>
        <position position="198"/>
    </location>
</feature>
<dbReference type="Gene3D" id="3.20.20.80">
    <property type="entry name" value="Glycosidases"/>
    <property type="match status" value="1"/>
</dbReference>
<keyword evidence="3 4" id="KW-0808">Transferase</keyword>
<feature type="domain" description="Glycosyl hydrolase family 13 catalytic" evidence="7">
    <location>
        <begin position="10"/>
        <end position="431"/>
    </location>
</feature>
<evidence type="ECO:0000256" key="1">
    <source>
        <dbReference type="ARBA" id="ARBA00008452"/>
    </source>
</evidence>
<evidence type="ECO:0000256" key="5">
    <source>
        <dbReference type="PIRSR" id="PIRSR003059-1"/>
    </source>
</evidence>
<comment type="similarity">
    <text evidence="1 4">Belongs to the glycosyl hydrolase 13 family. Sucrose phosphorylase subfamily.</text>
</comment>
<dbReference type="SUPFAM" id="SSF51445">
    <property type="entry name" value="(Trans)glycosidases"/>
    <property type="match status" value="1"/>
</dbReference>
<keyword evidence="2 4" id="KW-0328">Glycosyltransferase</keyword>